<dbReference type="EMBL" id="BBWV01000003">
    <property type="protein sequence ID" value="GAO44737.1"/>
    <property type="molecule type" value="Genomic_DNA"/>
</dbReference>
<comment type="caution">
    <text evidence="1">The sequence shown here is derived from an EMBL/GenBank/DDBJ whole genome shotgun (WGS) entry which is preliminary data.</text>
</comment>
<name>A0A0E9N430_9BACT</name>
<accession>A0A0E9N430</accession>
<sequence length="99" mass="11487">MTIQEVISNIVELSEDAVIYAKKVDAKFHPLSEVVLLELSDEDLELPTKKVAEKHCPGYDYFLEGFIVKEMVQDMRLVPEYESVEKQVNRIIYYAEFDA</sequence>
<dbReference type="AlphaFoldDB" id="A0A0E9N430"/>
<evidence type="ECO:0000313" key="2">
    <source>
        <dbReference type="Proteomes" id="UP000033121"/>
    </source>
</evidence>
<protein>
    <submittedName>
        <fullName evidence="1">Uncharacterized protein</fullName>
    </submittedName>
</protein>
<organism evidence="1 2">
    <name type="scientific">Flavihumibacter petaseus NBRC 106054</name>
    <dbReference type="NCBI Taxonomy" id="1220578"/>
    <lineage>
        <taxon>Bacteria</taxon>
        <taxon>Pseudomonadati</taxon>
        <taxon>Bacteroidota</taxon>
        <taxon>Chitinophagia</taxon>
        <taxon>Chitinophagales</taxon>
        <taxon>Chitinophagaceae</taxon>
        <taxon>Flavihumibacter</taxon>
    </lineage>
</organism>
<reference evidence="1 2" key="1">
    <citation type="submission" date="2015-04" db="EMBL/GenBank/DDBJ databases">
        <title>Whole genome shotgun sequence of Flavihumibacter petaseus NBRC 106054.</title>
        <authorList>
            <person name="Miyazawa S."/>
            <person name="Hosoyama A."/>
            <person name="Hashimoto M."/>
            <person name="Noguchi M."/>
            <person name="Tsuchikane K."/>
            <person name="Ohji S."/>
            <person name="Yamazoe A."/>
            <person name="Ichikawa N."/>
            <person name="Kimura A."/>
            <person name="Fujita N."/>
        </authorList>
    </citation>
    <scope>NUCLEOTIDE SEQUENCE [LARGE SCALE GENOMIC DNA]</scope>
    <source>
        <strain evidence="1 2">NBRC 106054</strain>
    </source>
</reference>
<proteinExistence type="predicted"/>
<dbReference type="Proteomes" id="UP000033121">
    <property type="component" value="Unassembled WGS sequence"/>
</dbReference>
<dbReference type="RefSeq" id="WP_046370768.1">
    <property type="nucleotide sequence ID" value="NZ_BBWV01000003.1"/>
</dbReference>
<evidence type="ECO:0000313" key="1">
    <source>
        <dbReference type="EMBL" id="GAO44737.1"/>
    </source>
</evidence>
<keyword evidence="2" id="KW-1185">Reference proteome</keyword>
<dbReference type="STRING" id="1220578.FPE01S_03_07760"/>
<dbReference type="OrthoDB" id="981556at2"/>
<gene>
    <name evidence="1" type="ORF">FPE01S_03_07760</name>
</gene>